<accession>A0ABN9YGH2</accession>
<reference evidence="2" key="1">
    <citation type="submission" date="2023-10" db="EMBL/GenBank/DDBJ databases">
        <authorList>
            <person name="Chen Y."/>
            <person name="Shah S."/>
            <person name="Dougan E. K."/>
            <person name="Thang M."/>
            <person name="Chan C."/>
        </authorList>
    </citation>
    <scope>NUCLEOTIDE SEQUENCE [LARGE SCALE GENOMIC DNA]</scope>
</reference>
<feature type="compositionally biased region" description="Low complexity" evidence="1">
    <location>
        <begin position="121"/>
        <end position="132"/>
    </location>
</feature>
<comment type="caution">
    <text evidence="2">The sequence shown here is derived from an EMBL/GenBank/DDBJ whole genome shotgun (WGS) entry which is preliminary data.</text>
</comment>
<feature type="compositionally biased region" description="Gly residues" evidence="1">
    <location>
        <begin position="74"/>
        <end position="83"/>
    </location>
</feature>
<dbReference type="EMBL" id="CAUYUJ010022661">
    <property type="protein sequence ID" value="CAK0911885.1"/>
    <property type="molecule type" value="Genomic_DNA"/>
</dbReference>
<feature type="compositionally biased region" description="Basic and acidic residues" evidence="1">
    <location>
        <begin position="15"/>
        <end position="30"/>
    </location>
</feature>
<name>A0ABN9YGH2_9DINO</name>
<sequence length="267" mass="28147">YANRRPPRTAFSEQDDAKPEKGAAEERQKDEEAEADAEATSADRPHHVLRAGKRDSRGVEARGEVQRAGEGGRRGIPGVGQRGDAGAPGARSPRRHRDRAADPGRRAQAGGRARNRRRGDALAAGAADTGGRPSPALRRRACSAQDAGALPADVLPVSSRCRCPADASPGQADCRSMSPPLFGGLMRLPYVEFSVGPIPRPIGLCVRARGVTRGLSVFTAITLPPSLLLFSSSFSSSFSVPSRMAIIAPSLPPNRRASGFIRSSSRG</sequence>
<evidence type="ECO:0000313" key="2">
    <source>
        <dbReference type="EMBL" id="CAK0911885.1"/>
    </source>
</evidence>
<feature type="region of interest" description="Disordered" evidence="1">
    <location>
        <begin position="1"/>
        <end position="137"/>
    </location>
</feature>
<feature type="compositionally biased region" description="Basic and acidic residues" evidence="1">
    <location>
        <begin position="41"/>
        <end position="73"/>
    </location>
</feature>
<gene>
    <name evidence="2" type="ORF">PCOR1329_LOCUS85623</name>
</gene>
<proteinExistence type="predicted"/>
<evidence type="ECO:0000256" key="1">
    <source>
        <dbReference type="SAM" id="MobiDB-lite"/>
    </source>
</evidence>
<evidence type="ECO:0000313" key="3">
    <source>
        <dbReference type="Proteomes" id="UP001189429"/>
    </source>
</evidence>
<dbReference type="Proteomes" id="UP001189429">
    <property type="component" value="Unassembled WGS sequence"/>
</dbReference>
<keyword evidence="3" id="KW-1185">Reference proteome</keyword>
<protein>
    <submittedName>
        <fullName evidence="2">Uncharacterized protein</fullName>
    </submittedName>
</protein>
<organism evidence="2 3">
    <name type="scientific">Prorocentrum cordatum</name>
    <dbReference type="NCBI Taxonomy" id="2364126"/>
    <lineage>
        <taxon>Eukaryota</taxon>
        <taxon>Sar</taxon>
        <taxon>Alveolata</taxon>
        <taxon>Dinophyceae</taxon>
        <taxon>Prorocentrales</taxon>
        <taxon>Prorocentraceae</taxon>
        <taxon>Prorocentrum</taxon>
    </lineage>
</organism>
<feature type="non-terminal residue" evidence="2">
    <location>
        <position position="1"/>
    </location>
</feature>